<keyword evidence="11 13" id="KW-0812">Transmembrane</keyword>
<reference evidence="16" key="2">
    <citation type="journal article" date="2012" name="Nat. Med.">
        <title>RET, ROS1 and ALK fusions in lung cancer.</title>
        <authorList>
            <person name="Takeuchi K."/>
            <person name="Soda M."/>
            <person name="Togashi Y."/>
            <person name="Suzuki R."/>
            <person name="Sakata S."/>
            <person name="Hatano S."/>
            <person name="Asaka R."/>
            <person name="Hamanaka W."/>
            <person name="Ninomiya H."/>
            <person name="Uehara H."/>
            <person name="Lim Choi Y."/>
            <person name="Satoh Y."/>
            <person name="Okumura S."/>
            <person name="Nakagawa K."/>
            <person name="Mano H."/>
            <person name="Ishikawa Y."/>
        </authorList>
    </citation>
    <scope>NUCLEOTIDE SEQUENCE</scope>
    <source>
        <tissue evidence="16">Lung</tissue>
    </source>
</reference>
<dbReference type="FunFam" id="1.10.870.10:FF:000001">
    <property type="entry name" value="HLA class II histocompatibility antigen gamma chain"/>
    <property type="match status" value="1"/>
</dbReference>
<keyword evidence="8 11" id="KW-0675">Receptor</keyword>
<dbReference type="PROSITE" id="PS00109">
    <property type="entry name" value="PROTEIN_KINASE_TYR"/>
    <property type="match status" value="1"/>
</dbReference>
<evidence type="ECO:0000259" key="14">
    <source>
        <dbReference type="PROSITE" id="PS50011"/>
    </source>
</evidence>
<dbReference type="FunFam" id="1.10.510.10:FF:000341">
    <property type="entry name" value="Tyrosine-protein kinase receptor"/>
    <property type="match status" value="1"/>
</dbReference>
<evidence type="ECO:0000256" key="9">
    <source>
        <dbReference type="ARBA" id="ARBA00051243"/>
    </source>
</evidence>
<dbReference type="InterPro" id="IPR002011">
    <property type="entry name" value="Tyr_kinase_rcpt_2_CS"/>
</dbReference>
<keyword evidence="2 11" id="KW-0597">Phosphoprotein</keyword>
<evidence type="ECO:0000256" key="12">
    <source>
        <dbReference type="SAM" id="MobiDB-lite"/>
    </source>
</evidence>
<evidence type="ECO:0000256" key="8">
    <source>
        <dbReference type="ARBA" id="ARBA00023170"/>
    </source>
</evidence>
<evidence type="ECO:0000256" key="2">
    <source>
        <dbReference type="ARBA" id="ARBA00022553"/>
    </source>
</evidence>
<dbReference type="IntAct" id="A9YLN4">
    <property type="interactions" value="1"/>
</dbReference>
<feature type="compositionally biased region" description="Basic and acidic residues" evidence="12">
    <location>
        <begin position="657"/>
        <end position="667"/>
    </location>
</feature>
<evidence type="ECO:0000256" key="6">
    <source>
        <dbReference type="ARBA" id="ARBA00022840"/>
    </source>
</evidence>
<dbReference type="EC" id="2.7.10.1" evidence="11"/>
<dbReference type="PRINTS" id="PR01990">
    <property type="entry name" value="CD74ANTIGEN"/>
</dbReference>
<dbReference type="InterPro" id="IPR036613">
    <property type="entry name" value="MHCII_invariant_trimer_sf"/>
</dbReference>
<dbReference type="GO" id="GO:0019882">
    <property type="term" value="P:antigen processing and presentation"/>
    <property type="evidence" value="ECO:0007669"/>
    <property type="project" value="InterPro"/>
</dbReference>
<dbReference type="Pfam" id="PF08831">
    <property type="entry name" value="MHCassoc_trimer"/>
    <property type="match status" value="1"/>
</dbReference>
<dbReference type="SMART" id="SM00219">
    <property type="entry name" value="TyrKc"/>
    <property type="match status" value="1"/>
</dbReference>
<keyword evidence="5" id="KW-0418">Kinase</keyword>
<dbReference type="PROSITE" id="PS00239">
    <property type="entry name" value="RECEPTOR_TYR_KIN_II"/>
    <property type="match status" value="1"/>
</dbReference>
<evidence type="ECO:0000256" key="5">
    <source>
        <dbReference type="ARBA" id="ARBA00022777"/>
    </source>
</evidence>
<keyword evidence="3" id="KW-0808">Transferase</keyword>
<dbReference type="InterPro" id="IPR000719">
    <property type="entry name" value="Prot_kinase_dom"/>
</dbReference>
<evidence type="ECO:0000256" key="7">
    <source>
        <dbReference type="ARBA" id="ARBA00023137"/>
    </source>
</evidence>
<evidence type="ECO:0000313" key="16">
    <source>
        <dbReference type="EMBL" id="BAM95198.1"/>
    </source>
</evidence>
<dbReference type="PANTHER" id="PTHR24416:SF527">
    <property type="entry name" value="PROTO-ONCOGENE TYROSINE-PROTEIN KINASE ROS"/>
    <property type="match status" value="1"/>
</dbReference>
<dbReference type="EMBL" id="AB795245">
    <property type="protein sequence ID" value="BAM95198.1"/>
    <property type="molecule type" value="mRNA"/>
</dbReference>
<keyword evidence="13" id="KW-0472">Membrane</keyword>
<dbReference type="InterPro" id="IPR017441">
    <property type="entry name" value="Protein_kinase_ATP_BS"/>
</dbReference>
<dbReference type="GO" id="GO:0016020">
    <property type="term" value="C:membrane"/>
    <property type="evidence" value="ECO:0007669"/>
    <property type="project" value="UniProtKB-SubCell"/>
</dbReference>
<evidence type="ECO:0000256" key="10">
    <source>
        <dbReference type="PROSITE-ProRule" id="PRU10141"/>
    </source>
</evidence>
<feature type="binding site" evidence="10">
    <location>
        <position position="336"/>
    </location>
    <ligand>
        <name>ATP</name>
        <dbReference type="ChEBI" id="CHEBI:30616"/>
    </ligand>
</feature>
<dbReference type="InterPro" id="IPR008266">
    <property type="entry name" value="Tyr_kinase_AS"/>
</dbReference>
<dbReference type="Gene3D" id="1.10.510.10">
    <property type="entry name" value="Transferase(Phosphotransferase) domain 1"/>
    <property type="match status" value="1"/>
</dbReference>
<dbReference type="GO" id="GO:0006955">
    <property type="term" value="P:immune response"/>
    <property type="evidence" value="ECO:0007669"/>
    <property type="project" value="InterPro"/>
</dbReference>
<dbReference type="PANTHER" id="PTHR24416">
    <property type="entry name" value="TYROSINE-PROTEIN KINASE RECEPTOR"/>
    <property type="match status" value="1"/>
</dbReference>
<dbReference type="AlphaFoldDB" id="A9YLN4"/>
<dbReference type="SUPFAM" id="SSF48305">
    <property type="entry name" value="Class II MHC-associated invariant chain ectoplasmic trimerization domain"/>
    <property type="match status" value="1"/>
</dbReference>
<feature type="transmembrane region" description="Helical" evidence="13">
    <location>
        <begin position="48"/>
        <end position="72"/>
    </location>
</feature>
<feature type="compositionally biased region" description="Basic and acidic residues" evidence="12">
    <location>
        <begin position="8"/>
        <end position="22"/>
    </location>
</feature>
<reference evidence="16" key="3">
    <citation type="submission" date="2013-03" db="EMBL/GenBank/DDBJ databases">
        <authorList>
            <person name="Dobashi A."/>
            <person name="Takeuchi K."/>
            <person name="Togashi Y."/>
            <person name="Sakata S."/>
            <person name="Hatano S."/>
            <person name="Asaka R."/>
        </authorList>
    </citation>
    <scope>NUCLEOTIDE SEQUENCE</scope>
    <source>
        <tissue evidence="16">Lung</tissue>
    </source>
</reference>
<keyword evidence="4 10" id="KW-0547">Nucleotide-binding</keyword>
<keyword evidence="6 10" id="KW-0067">ATP-binding</keyword>
<feature type="region of interest" description="Disordered" evidence="12">
    <location>
        <begin position="1"/>
        <end position="40"/>
    </location>
</feature>
<proteinExistence type="evidence at transcript level"/>
<dbReference type="GO" id="GO:0007169">
    <property type="term" value="P:cell surface receptor protein tyrosine kinase signaling pathway"/>
    <property type="evidence" value="ECO:0007669"/>
    <property type="project" value="InterPro"/>
</dbReference>
<dbReference type="GO" id="GO:0004714">
    <property type="term" value="F:transmembrane receptor protein tyrosine kinase activity"/>
    <property type="evidence" value="ECO:0007669"/>
    <property type="project" value="UniProtKB-EC"/>
</dbReference>
<dbReference type="InterPro" id="IPR011009">
    <property type="entry name" value="Kinase-like_dom_sf"/>
</dbReference>
<feature type="region of interest" description="Disordered" evidence="12">
    <location>
        <begin position="640"/>
        <end position="667"/>
    </location>
</feature>
<reference evidence="15" key="1">
    <citation type="journal article" date="2007" name="Cell">
        <title>Global survey of phosphotyrosine signaling identifies oncogenic kinases in lung cancer.</title>
        <authorList>
            <person name="Rikova K."/>
            <person name="Guo A."/>
            <person name="Zeng Q."/>
            <person name="Possemato A."/>
            <person name="Yu J."/>
            <person name="Haack H."/>
            <person name="Nardone J."/>
            <person name="Lee K."/>
            <person name="Reeves C."/>
            <person name="Li Y."/>
            <person name="Hu Y."/>
            <person name="Tan Z."/>
            <person name="Stokes M."/>
            <person name="Sullivan L."/>
            <person name="Mitchell J."/>
            <person name="Wetzel R."/>
            <person name="Macneill J."/>
            <person name="Ren J.M."/>
            <person name="Yuan J."/>
            <person name="Bakalarski C.E."/>
            <person name="Villen J."/>
            <person name="Kornhauser J.M."/>
            <person name="Smith B."/>
            <person name="Li D."/>
            <person name="Zhou X."/>
            <person name="Gygi S.P."/>
            <person name="Gu T.-L."/>
            <person name="Polakiewicz R.D."/>
            <person name="Rush J."/>
            <person name="Comb M.J."/>
        </authorList>
    </citation>
    <scope>NUCLEOTIDE SEQUENCE</scope>
</reference>
<organism evidence="15">
    <name type="scientific">Homo sapiens</name>
    <name type="common">Human</name>
    <dbReference type="NCBI Taxonomy" id="9606"/>
    <lineage>
        <taxon>Eukaryota</taxon>
        <taxon>Metazoa</taxon>
        <taxon>Chordata</taxon>
        <taxon>Craniata</taxon>
        <taxon>Vertebrata</taxon>
        <taxon>Euteleostomi</taxon>
        <taxon>Mammalia</taxon>
        <taxon>Eutheria</taxon>
        <taxon>Euarchontoglires</taxon>
        <taxon>Primates</taxon>
        <taxon>Haplorrhini</taxon>
        <taxon>Catarrhini</taxon>
        <taxon>Hominidae</taxon>
        <taxon>Homo</taxon>
    </lineage>
</organism>
<keyword evidence="13" id="KW-1133">Transmembrane helix</keyword>
<dbReference type="InterPro" id="IPR050122">
    <property type="entry name" value="RTK"/>
</dbReference>
<dbReference type="InterPro" id="IPR020635">
    <property type="entry name" value="Tyr_kinase_cat_dom"/>
</dbReference>
<name>A9YLN4_HUMAN</name>
<dbReference type="InterPro" id="IPR001245">
    <property type="entry name" value="Ser-Thr/Tyr_kinase_cat_dom"/>
</dbReference>
<evidence type="ECO:0000313" key="15">
    <source>
        <dbReference type="EMBL" id="ABX59671.1"/>
    </source>
</evidence>
<feature type="transmembrane region" description="Helical" evidence="13">
    <location>
        <begin position="218"/>
        <end position="239"/>
    </location>
</feature>
<accession>A9YLN4</accession>
<comment type="similarity">
    <text evidence="11">Belongs to the protein kinase superfamily. Tyr protein kinase family. Insulin receptor subfamily.</text>
</comment>
<dbReference type="Gene3D" id="3.30.200.20">
    <property type="entry name" value="Phosphorylase Kinase, domain 1"/>
    <property type="match status" value="1"/>
</dbReference>
<evidence type="ECO:0000256" key="11">
    <source>
        <dbReference type="RuleBase" id="RU000312"/>
    </source>
</evidence>
<dbReference type="FunFam" id="3.30.200.20:FF:000301">
    <property type="entry name" value="Tyrosine-protein kinase receptor"/>
    <property type="match status" value="1"/>
</dbReference>
<dbReference type="PRINTS" id="PR00109">
    <property type="entry name" value="TYRKINASE"/>
</dbReference>
<dbReference type="SUPFAM" id="SSF56112">
    <property type="entry name" value="Protein kinase-like (PK-like)"/>
    <property type="match status" value="1"/>
</dbReference>
<evidence type="ECO:0000256" key="4">
    <source>
        <dbReference type="ARBA" id="ARBA00022741"/>
    </source>
</evidence>
<dbReference type="CDD" id="cd05044">
    <property type="entry name" value="PTKc_c-ros"/>
    <property type="match status" value="1"/>
</dbReference>
<comment type="catalytic activity">
    <reaction evidence="9 11">
        <text>L-tyrosyl-[protein] + ATP = O-phospho-L-tyrosyl-[protein] + ADP + H(+)</text>
        <dbReference type="Rhea" id="RHEA:10596"/>
        <dbReference type="Rhea" id="RHEA-COMP:10136"/>
        <dbReference type="Rhea" id="RHEA-COMP:20101"/>
        <dbReference type="ChEBI" id="CHEBI:15378"/>
        <dbReference type="ChEBI" id="CHEBI:30616"/>
        <dbReference type="ChEBI" id="CHEBI:46858"/>
        <dbReference type="ChEBI" id="CHEBI:61978"/>
        <dbReference type="ChEBI" id="CHEBI:456216"/>
        <dbReference type="EC" id="2.7.10.1"/>
    </reaction>
</comment>
<dbReference type="PROSITE" id="PS00107">
    <property type="entry name" value="PROTEIN_KINASE_ATP"/>
    <property type="match status" value="1"/>
</dbReference>
<keyword evidence="7" id="KW-0829">Tyrosine-protein kinase</keyword>
<dbReference type="InterPro" id="IPR022339">
    <property type="entry name" value="MHC_II-assoc_invar_chain"/>
</dbReference>
<dbReference type="Pfam" id="PF07714">
    <property type="entry name" value="PK_Tyr_Ser-Thr"/>
    <property type="match status" value="1"/>
</dbReference>
<comment type="subcellular location">
    <subcellularLocation>
        <location evidence="1">Membrane</location>
        <topology evidence="1">Single-pass type I membrane protein</topology>
    </subcellularLocation>
</comment>
<sequence>MHRRRSRSCREDQKPVMDDQRDLISNNEQLPMLGRRPGAPESKCSRGALYTGFSILVTLLLAGQATTAYFLYQQQGRLDKLTVTSQNLQLENLRMKLPKPPKPVSKMRMATPLLMQALPMGALPQGPMQNATKYGNMTEDHVMHLLQNADPLKVYPPLKGSFPENLRHLKNTMETIDWKVFESWMHHWLLFEMSRHSLEQKPTDAPPKDDFWIPETSFILTIIVGIFLVVTIPLTFVWHRRLKNQKSAKEGVTVLINEDKELAELRGLAAGVGLANACYAIHTLPTQEEIENLPAFPREKLTLRLLLGSGAFGEVYEGTAVDILGVGSGEIKVAVKTLKKGSTDQEKIEFLKEAHLMSKFNHPNILKQLGVCLLNEPQYIILELMEGGDLLTYLRKARMATFYGPLLTLVDLVDLCVDISKGCVYLERMHFIHRDLAARNCLVSVKDYTSPRIVKIGDFGLARDIYKNDYYRKRGEGLLPVRWMAPESLMDGIFTTQSDVWSFGILIWEILTLGHQPYPAHSNLDVLNYVQTGGRLEPPRNCPDDLWNLMTQCWAQEPDQRPTFHRIQDQLQLFRNFFLNSIYKSRDEANNSGVINESFEGEDGDVICLNSDDIMPVALMETKNREGLNYMVLATECGQGEEKSEGPLGSQESESCGLRKEEKEPHADKDFCQEKQVAYCPSGKPEGLNYACLTHSGYGDGSD</sequence>
<dbReference type="EMBL" id="EU236945">
    <property type="protein sequence ID" value="ABX59671.1"/>
    <property type="molecule type" value="mRNA"/>
</dbReference>
<dbReference type="Gene3D" id="1.10.870.10">
    <property type="entry name" value="MHC class II-associated invariant chain, trimerisation domain"/>
    <property type="match status" value="1"/>
</dbReference>
<dbReference type="InterPro" id="IPR015386">
    <property type="entry name" value="MHC_II-assoc_invar/CLIP_MHC-bd"/>
</dbReference>
<dbReference type="GO" id="GO:0005524">
    <property type="term" value="F:ATP binding"/>
    <property type="evidence" value="ECO:0007669"/>
    <property type="project" value="UniProtKB-UniRule"/>
</dbReference>
<dbReference type="Pfam" id="PF09307">
    <property type="entry name" value="MHC2-interact"/>
    <property type="match status" value="1"/>
</dbReference>
<gene>
    <name evidence="15" type="primary">CD74/ROS fusion</name>
    <name evidence="16" type="synonym">CD74-ROS1_C6;R34</name>
</gene>
<protein>
    <recommendedName>
        <fullName evidence="11">Tyrosine-protein kinase receptor</fullName>
        <ecNumber evidence="11">2.7.10.1</ecNumber>
    </recommendedName>
</protein>
<dbReference type="InterPro" id="IPR011988">
    <property type="entry name" value="MHC_II-assoc_invariant_trimer"/>
</dbReference>
<feature type="domain" description="Protein kinase" evidence="14">
    <location>
        <begin position="301"/>
        <end position="578"/>
    </location>
</feature>
<dbReference type="PeptideAtlas" id="A9YLN4"/>
<dbReference type="PROSITE" id="PS50011">
    <property type="entry name" value="PROTEIN_KINASE_DOM"/>
    <property type="match status" value="1"/>
</dbReference>
<dbReference type="GO" id="GO:0042289">
    <property type="term" value="F:MHC class II protein binding"/>
    <property type="evidence" value="ECO:0007669"/>
    <property type="project" value="InterPro"/>
</dbReference>
<dbReference type="GO" id="GO:0006886">
    <property type="term" value="P:intracellular protein transport"/>
    <property type="evidence" value="ECO:0007669"/>
    <property type="project" value="InterPro"/>
</dbReference>
<evidence type="ECO:0000256" key="13">
    <source>
        <dbReference type="SAM" id="Phobius"/>
    </source>
</evidence>
<evidence type="ECO:0000256" key="1">
    <source>
        <dbReference type="ARBA" id="ARBA00004479"/>
    </source>
</evidence>
<dbReference type="GO" id="GO:0070206">
    <property type="term" value="P:protein trimerization"/>
    <property type="evidence" value="ECO:0007669"/>
    <property type="project" value="InterPro"/>
</dbReference>
<evidence type="ECO:0000256" key="3">
    <source>
        <dbReference type="ARBA" id="ARBA00022679"/>
    </source>
</evidence>